<dbReference type="Proteomes" id="UP000549394">
    <property type="component" value="Unassembled WGS sequence"/>
</dbReference>
<gene>
    <name evidence="2" type="ORF">DGYR_LOCUS12202</name>
</gene>
<dbReference type="EMBL" id="CAJFCJ010000022">
    <property type="protein sequence ID" value="CAD5124703.1"/>
    <property type="molecule type" value="Genomic_DNA"/>
</dbReference>
<keyword evidence="1" id="KW-0560">Oxidoreductase</keyword>
<accession>A0A7I8W992</accession>
<name>A0A7I8W992_9ANNE</name>
<proteinExistence type="predicted"/>
<keyword evidence="3" id="KW-1185">Reference proteome</keyword>
<dbReference type="GO" id="GO:0016491">
    <property type="term" value="F:oxidoreductase activity"/>
    <property type="evidence" value="ECO:0007669"/>
    <property type="project" value="UniProtKB-KW"/>
</dbReference>
<dbReference type="OrthoDB" id="191139at2759"/>
<evidence type="ECO:0000256" key="1">
    <source>
        <dbReference type="ARBA" id="ARBA00023002"/>
    </source>
</evidence>
<dbReference type="PANTHER" id="PTHR43157">
    <property type="entry name" value="PHOSPHATIDYLINOSITOL-GLYCAN BIOSYNTHESIS CLASS F PROTEIN-RELATED"/>
    <property type="match status" value="1"/>
</dbReference>
<dbReference type="InterPro" id="IPR036291">
    <property type="entry name" value="NAD(P)-bd_dom_sf"/>
</dbReference>
<reference evidence="2 3" key="1">
    <citation type="submission" date="2020-08" db="EMBL/GenBank/DDBJ databases">
        <authorList>
            <person name="Hejnol A."/>
        </authorList>
    </citation>
    <scope>NUCLEOTIDE SEQUENCE [LARGE SCALE GENOMIC DNA]</scope>
</reference>
<dbReference type="PRINTS" id="PR00081">
    <property type="entry name" value="GDHRDH"/>
</dbReference>
<protein>
    <submittedName>
        <fullName evidence="2">DgyrCDS12966</fullName>
    </submittedName>
</protein>
<evidence type="ECO:0000313" key="3">
    <source>
        <dbReference type="Proteomes" id="UP000549394"/>
    </source>
</evidence>
<dbReference type="CDD" id="cd05327">
    <property type="entry name" value="retinol-DH_like_SDR_c_like"/>
    <property type="match status" value="1"/>
</dbReference>
<evidence type="ECO:0000313" key="2">
    <source>
        <dbReference type="EMBL" id="CAD5124703.1"/>
    </source>
</evidence>
<organism evidence="2 3">
    <name type="scientific">Dimorphilus gyrociliatus</name>
    <dbReference type="NCBI Taxonomy" id="2664684"/>
    <lineage>
        <taxon>Eukaryota</taxon>
        <taxon>Metazoa</taxon>
        <taxon>Spiralia</taxon>
        <taxon>Lophotrochozoa</taxon>
        <taxon>Annelida</taxon>
        <taxon>Polychaeta</taxon>
        <taxon>Polychaeta incertae sedis</taxon>
        <taxon>Dinophilidae</taxon>
        <taxon>Dimorphilus</taxon>
    </lineage>
</organism>
<dbReference type="Gene3D" id="3.40.50.720">
    <property type="entry name" value="NAD(P)-binding Rossmann-like Domain"/>
    <property type="match status" value="1"/>
</dbReference>
<comment type="caution">
    <text evidence="2">The sequence shown here is derived from an EMBL/GenBank/DDBJ whole genome shotgun (WGS) entry which is preliminary data.</text>
</comment>
<dbReference type="Pfam" id="PF00106">
    <property type="entry name" value="adh_short"/>
    <property type="match status" value="1"/>
</dbReference>
<dbReference type="SUPFAM" id="SSF51735">
    <property type="entry name" value="NAD(P)-binding Rossmann-fold domains"/>
    <property type="match status" value="1"/>
</dbReference>
<dbReference type="AlphaFoldDB" id="A0A7I8W992"/>
<dbReference type="PANTHER" id="PTHR43157:SF31">
    <property type="entry name" value="PHOSPHATIDYLINOSITOL-GLYCAN BIOSYNTHESIS CLASS F PROTEIN"/>
    <property type="match status" value="1"/>
</dbReference>
<sequence length="350" mass="39005">MNILLVICLPLICGIIIAYAVAYFHFGRKVYCSSMNRLDGRTVLITGASSGIGREVALDMAKRGARVITASRDEEKGLESVNYIKNLSKNSSVFWKKLNLSDLSSVRQFAIWFTSCEQRLDILINNAAIAYSNVEKTVDGYDLCFGTNHLGHFLLTELLVNHLKRSAPARIVIVSSLAHILVPGPLRFDKGDEDTLYPHLSGYEISKLANILHAKELARRLAQFGVSANAVHPGGVDTELWKGMAYKWPPWFCFLIRMMVKPVLIDANAAAQTIVYAAVDDRVKTITGRYFEKCSLARESIQAKSLSVAKKLWEVSSFLTGLQVHTLPLEVNEPRVVDCTDKTNQTLDRE</sequence>
<dbReference type="InterPro" id="IPR002347">
    <property type="entry name" value="SDR_fam"/>
</dbReference>